<proteinExistence type="predicted"/>
<reference evidence="3" key="1">
    <citation type="submission" date="2021-01" db="EMBL/GenBank/DDBJ databases">
        <title>Whole genome shotgun sequence of Planosporangium mesophilum NBRC 109066.</title>
        <authorList>
            <person name="Komaki H."/>
            <person name="Tamura T."/>
        </authorList>
    </citation>
    <scope>NUCLEOTIDE SEQUENCE</scope>
    <source>
        <strain evidence="3">NBRC 109066</strain>
    </source>
</reference>
<sequence length="191" mass="21235">MAAPELVDREVVYRGKLITVHRDTLRQPDGRTVVREVVDHPDSVAVVTLDGQGRVLLLRQYRHPVGAELWELPAGLLDRPDEPMLAAARRELAEETGCAARDWHTLVDLHTTPGMTGERVRVFLARDVRPAEGEHERDADEGELETRWTPLDEAVREVRTGRITNALAVAGLLAAVVSRSTGFTDLRPAEE</sequence>
<keyword evidence="1 3" id="KW-0378">Hydrolase</keyword>
<dbReference type="RefSeq" id="WP_239088241.1">
    <property type="nucleotide sequence ID" value="NZ_BOON01000028.1"/>
</dbReference>
<organism evidence="3 4">
    <name type="scientific">Planosporangium mesophilum</name>
    <dbReference type="NCBI Taxonomy" id="689768"/>
    <lineage>
        <taxon>Bacteria</taxon>
        <taxon>Bacillati</taxon>
        <taxon>Actinomycetota</taxon>
        <taxon>Actinomycetes</taxon>
        <taxon>Micromonosporales</taxon>
        <taxon>Micromonosporaceae</taxon>
        <taxon>Planosporangium</taxon>
    </lineage>
</organism>
<gene>
    <name evidence="3" type="ORF">Pme01_30460</name>
</gene>
<evidence type="ECO:0000256" key="1">
    <source>
        <dbReference type="ARBA" id="ARBA00022801"/>
    </source>
</evidence>
<dbReference type="PANTHER" id="PTHR11839:SF31">
    <property type="entry name" value="ADP-RIBOSE PYROPHOSPHATASE"/>
    <property type="match status" value="1"/>
</dbReference>
<dbReference type="InterPro" id="IPR000086">
    <property type="entry name" value="NUDIX_hydrolase_dom"/>
</dbReference>
<dbReference type="Pfam" id="PF00293">
    <property type="entry name" value="NUDIX"/>
    <property type="match status" value="1"/>
</dbReference>
<dbReference type="EMBL" id="BOON01000028">
    <property type="protein sequence ID" value="GII23449.1"/>
    <property type="molecule type" value="Genomic_DNA"/>
</dbReference>
<dbReference type="PROSITE" id="PS51462">
    <property type="entry name" value="NUDIX"/>
    <property type="match status" value="1"/>
</dbReference>
<dbReference type="PANTHER" id="PTHR11839">
    <property type="entry name" value="UDP/ADP-SUGAR PYROPHOSPHATASE"/>
    <property type="match status" value="1"/>
</dbReference>
<keyword evidence="4" id="KW-1185">Reference proteome</keyword>
<dbReference type="SUPFAM" id="SSF55811">
    <property type="entry name" value="Nudix"/>
    <property type="match status" value="1"/>
</dbReference>
<dbReference type="GO" id="GO:0005829">
    <property type="term" value="C:cytosol"/>
    <property type="evidence" value="ECO:0007669"/>
    <property type="project" value="TreeGrafter"/>
</dbReference>
<dbReference type="GO" id="GO:0019693">
    <property type="term" value="P:ribose phosphate metabolic process"/>
    <property type="evidence" value="ECO:0007669"/>
    <property type="project" value="TreeGrafter"/>
</dbReference>
<dbReference type="GO" id="GO:0006753">
    <property type="term" value="P:nucleoside phosphate metabolic process"/>
    <property type="evidence" value="ECO:0007669"/>
    <property type="project" value="TreeGrafter"/>
</dbReference>
<dbReference type="AlphaFoldDB" id="A0A8J3X1K6"/>
<feature type="domain" description="Nudix hydrolase" evidence="2">
    <location>
        <begin position="39"/>
        <end position="171"/>
    </location>
</feature>
<dbReference type="InterPro" id="IPR015797">
    <property type="entry name" value="NUDIX_hydrolase-like_dom_sf"/>
</dbReference>
<name>A0A8J3X1K6_9ACTN</name>
<evidence type="ECO:0000259" key="2">
    <source>
        <dbReference type="PROSITE" id="PS51462"/>
    </source>
</evidence>
<evidence type="ECO:0000313" key="4">
    <source>
        <dbReference type="Proteomes" id="UP000599074"/>
    </source>
</evidence>
<dbReference type="GO" id="GO:0016787">
    <property type="term" value="F:hydrolase activity"/>
    <property type="evidence" value="ECO:0007669"/>
    <property type="project" value="UniProtKB-KW"/>
</dbReference>
<dbReference type="Gene3D" id="3.90.79.10">
    <property type="entry name" value="Nucleoside Triphosphate Pyrophosphohydrolase"/>
    <property type="match status" value="1"/>
</dbReference>
<dbReference type="Proteomes" id="UP000599074">
    <property type="component" value="Unassembled WGS sequence"/>
</dbReference>
<accession>A0A8J3X1K6</accession>
<evidence type="ECO:0000313" key="3">
    <source>
        <dbReference type="EMBL" id="GII23449.1"/>
    </source>
</evidence>
<comment type="caution">
    <text evidence="3">The sequence shown here is derived from an EMBL/GenBank/DDBJ whole genome shotgun (WGS) entry which is preliminary data.</text>
</comment>
<protein>
    <submittedName>
        <fullName evidence="3">NUDIX hydrolase</fullName>
    </submittedName>
</protein>